<protein>
    <submittedName>
        <fullName evidence="1">Uncharacterized protein</fullName>
    </submittedName>
</protein>
<organism evidence="1 2">
    <name type="scientific">Pseudomonas glycinae</name>
    <dbReference type="NCBI Taxonomy" id="1785145"/>
    <lineage>
        <taxon>Bacteria</taxon>
        <taxon>Pseudomonadati</taxon>
        <taxon>Pseudomonadota</taxon>
        <taxon>Gammaproteobacteria</taxon>
        <taxon>Pseudomonadales</taxon>
        <taxon>Pseudomonadaceae</taxon>
        <taxon>Pseudomonas</taxon>
    </lineage>
</organism>
<gene>
    <name evidence="1" type="ORF">AWU82_12860</name>
</gene>
<name>A0ABM5ZTR3_9PSED</name>
<sequence>MEGESVRSFGQCREVERELPLPAPALDSVKGAVVDPSLSRVVIRIAPWPGMVCGDRVVLSWHGLDMEGLPYRHDISRSVSEGQLGKDMVLVVRDVHIAALDGGSLEVFWTLTSVTRPEPVASLRLQLDVGDVRYSLLPALIEDAVGGSLDPARVPDGTTAILQPYAGMSAGDRVQLIWEGPSPEASFRDILIVEFFSVGQPLVFGIAPEFIGPHLGGEVVVRYCIEQNTGAVRESGVTRISIAPLVRGELPAPQVLEADDGVLDLEDAIDGVSVLISDARVEEGELVYLKCDGESFFHRDDREILRGMAMQPLVFIVPYRFWREHVGTVVRLSYSVERLDDVSQQSGVMLLQVKA</sequence>
<keyword evidence="2" id="KW-1185">Reference proteome</keyword>
<evidence type="ECO:0000313" key="2">
    <source>
        <dbReference type="Proteomes" id="UP000075187"/>
    </source>
</evidence>
<dbReference type="Proteomes" id="UP000075187">
    <property type="component" value="Chromosome"/>
</dbReference>
<reference evidence="1" key="1">
    <citation type="submission" date="2017-12" db="EMBL/GenBank/DDBJ databases">
        <title>Pseudomonas sp. MS586 complete sequence.</title>
        <authorList>
            <person name="Lu S."/>
            <person name="Deng P."/>
        </authorList>
    </citation>
    <scope>NUCLEOTIDE SEQUENCE</scope>
    <source>
        <strain evidence="1">MS586</strain>
    </source>
</reference>
<accession>A0ABM5ZTR3</accession>
<dbReference type="EMBL" id="CP014205">
    <property type="protein sequence ID" value="AMQ87106.1"/>
    <property type="molecule type" value="Genomic_DNA"/>
</dbReference>
<evidence type="ECO:0000313" key="1">
    <source>
        <dbReference type="EMBL" id="AMQ87106.1"/>
    </source>
</evidence>
<proteinExistence type="predicted"/>